<name>A0A0F9XZM8_9ZZZZ</name>
<dbReference type="PROSITE" id="PS51257">
    <property type="entry name" value="PROKAR_LIPOPROTEIN"/>
    <property type="match status" value="1"/>
</dbReference>
<evidence type="ECO:0000256" key="2">
    <source>
        <dbReference type="ARBA" id="ARBA00022475"/>
    </source>
</evidence>
<organism evidence="9">
    <name type="scientific">marine sediment metagenome</name>
    <dbReference type="NCBI Taxonomy" id="412755"/>
    <lineage>
        <taxon>unclassified sequences</taxon>
        <taxon>metagenomes</taxon>
        <taxon>ecological metagenomes</taxon>
    </lineage>
</organism>
<feature type="transmembrane region" description="Helical" evidence="6">
    <location>
        <begin position="394"/>
        <end position="415"/>
    </location>
</feature>
<evidence type="ECO:0000256" key="3">
    <source>
        <dbReference type="ARBA" id="ARBA00022692"/>
    </source>
</evidence>
<accession>A0A0F9XZM8</accession>
<feature type="transmembrane region" description="Helical" evidence="6">
    <location>
        <begin position="353"/>
        <end position="374"/>
    </location>
</feature>
<dbReference type="Pfam" id="PF02687">
    <property type="entry name" value="FtsX"/>
    <property type="match status" value="2"/>
</dbReference>
<feature type="domain" description="MacB-like periplasmic core" evidence="8">
    <location>
        <begin position="20"/>
        <end position="248"/>
    </location>
</feature>
<evidence type="ECO:0000256" key="5">
    <source>
        <dbReference type="ARBA" id="ARBA00023136"/>
    </source>
</evidence>
<proteinExistence type="predicted"/>
<feature type="transmembrane region" description="Helical" evidence="6">
    <location>
        <begin position="738"/>
        <end position="758"/>
    </location>
</feature>
<evidence type="ECO:0000259" key="8">
    <source>
        <dbReference type="Pfam" id="PF12704"/>
    </source>
</evidence>
<dbReference type="InterPro" id="IPR025857">
    <property type="entry name" value="MacB_PCD"/>
</dbReference>
<evidence type="ECO:0000259" key="7">
    <source>
        <dbReference type="Pfam" id="PF02687"/>
    </source>
</evidence>
<reference evidence="9" key="1">
    <citation type="journal article" date="2015" name="Nature">
        <title>Complex archaea that bridge the gap between prokaryotes and eukaryotes.</title>
        <authorList>
            <person name="Spang A."/>
            <person name="Saw J.H."/>
            <person name="Jorgensen S.L."/>
            <person name="Zaremba-Niedzwiedzka K."/>
            <person name="Martijn J."/>
            <person name="Lind A.E."/>
            <person name="van Eijk R."/>
            <person name="Schleper C."/>
            <person name="Guy L."/>
            <person name="Ettema T.J."/>
        </authorList>
    </citation>
    <scope>NUCLEOTIDE SEQUENCE</scope>
</reference>
<dbReference type="Pfam" id="PF12704">
    <property type="entry name" value="MacB_PCD"/>
    <property type="match status" value="1"/>
</dbReference>
<keyword evidence="5 6" id="KW-0472">Membrane</keyword>
<sequence>MFKQYIKIAWRNLLKSKQQTSINLLGLTVGTVSCLAILLYVFSQFGYDEHHENAEYIFRVETVIERNGKEAFDTGAASPPIAFAIKEDFPEVEEATRAILTDVFFSNLISAAESKDAYYEPRAYMADSTFFKVFNYKFIEGTQDAALDEPFSLVLSSTLAKKLFGNQEALGKAVTWGSGEDAQTLTVKGVFDESFGKSHLNPNYIVSMGTPGIGTFVQNFKSFATNNFVYSYVKLKPNSNAESLQNKLPGFLQERGADDLKDAGMDRKILSLQNIRRIHLYSDGRNNQIHEVSNIKYLYFLLTLAFFIQLVACINFINLSTARASKRAKEIGVRKVVGAGTNSLMRQFLGESLLLSLFAMLISIPITVLLLPMVNELTNASLGYEDLLSWRIGTILIILGVVTGFVSGIYPAIILSNIKPINALKSATILQSGNGAFRKALVVFQFVISISLVVTVIIVTQQFRFTQNKDLGFDQENLLALRIGTAEASSKFESLKKSFLKIPGVLNVSSGNYAPSEIVLNDNGLYLPGGNRENNTIVKRQGISEDYFETMNIPLVSGRDFTPADTTDQIIVNQATLRTFNIKEEDALSARLIQSFGDQTNEMRIIGVAKDYHFASLKNEIAPLFLYKENEPNWLFIKTQSTDYQQLLTGLEQQWKATVNNVPFDYRFVDKEVEKLYDEEKRLSQISIVFTMLAILISCLGLFGLVSFVAEQKKKEIGIRKVLGASIGSVVQLLTKDFIKLVFIALVIATPIAYYFIQRWLEDFTYRIEIQWWVFALAGGFALLITFFTVGFQSLKSAVANPVKSLRTE</sequence>
<feature type="transmembrane region" description="Helical" evidence="6">
    <location>
        <begin position="21"/>
        <end position="42"/>
    </location>
</feature>
<evidence type="ECO:0000313" key="9">
    <source>
        <dbReference type="EMBL" id="KKO04902.1"/>
    </source>
</evidence>
<keyword evidence="2" id="KW-1003">Cell membrane</keyword>
<feature type="domain" description="ABC3 transporter permease C-terminal" evidence="7">
    <location>
        <begin position="688"/>
        <end position="798"/>
    </location>
</feature>
<evidence type="ECO:0000256" key="6">
    <source>
        <dbReference type="SAM" id="Phobius"/>
    </source>
</evidence>
<evidence type="ECO:0000256" key="4">
    <source>
        <dbReference type="ARBA" id="ARBA00022989"/>
    </source>
</evidence>
<feature type="transmembrane region" description="Helical" evidence="6">
    <location>
        <begin position="688"/>
        <end position="710"/>
    </location>
</feature>
<dbReference type="EMBL" id="LAZR01000021">
    <property type="protein sequence ID" value="KKO04902.1"/>
    <property type="molecule type" value="Genomic_DNA"/>
</dbReference>
<feature type="domain" description="ABC3 transporter permease C-terminal" evidence="7">
    <location>
        <begin position="303"/>
        <end position="420"/>
    </location>
</feature>
<gene>
    <name evidence="9" type="ORF">LCGC14_0082140</name>
</gene>
<feature type="transmembrane region" description="Helical" evidence="6">
    <location>
        <begin position="770"/>
        <end position="792"/>
    </location>
</feature>
<dbReference type="GO" id="GO:0022857">
    <property type="term" value="F:transmembrane transporter activity"/>
    <property type="evidence" value="ECO:0007669"/>
    <property type="project" value="TreeGrafter"/>
</dbReference>
<protein>
    <recommendedName>
        <fullName evidence="10">ABC3 transporter permease protein domain-containing protein</fullName>
    </recommendedName>
</protein>
<dbReference type="GO" id="GO:0005886">
    <property type="term" value="C:plasma membrane"/>
    <property type="evidence" value="ECO:0007669"/>
    <property type="project" value="UniProtKB-SubCell"/>
</dbReference>
<comment type="caution">
    <text evidence="9">The sequence shown here is derived from an EMBL/GenBank/DDBJ whole genome shotgun (WGS) entry which is preliminary data.</text>
</comment>
<dbReference type="InterPro" id="IPR050250">
    <property type="entry name" value="Macrolide_Exporter_MacB"/>
</dbReference>
<evidence type="ECO:0000256" key="1">
    <source>
        <dbReference type="ARBA" id="ARBA00004651"/>
    </source>
</evidence>
<feature type="transmembrane region" description="Helical" evidence="6">
    <location>
        <begin position="436"/>
        <end position="459"/>
    </location>
</feature>
<evidence type="ECO:0008006" key="10">
    <source>
        <dbReference type="Google" id="ProtNLM"/>
    </source>
</evidence>
<dbReference type="AlphaFoldDB" id="A0A0F9XZM8"/>
<dbReference type="InterPro" id="IPR003838">
    <property type="entry name" value="ABC3_permease_C"/>
</dbReference>
<feature type="transmembrane region" description="Helical" evidence="6">
    <location>
        <begin position="297"/>
        <end position="319"/>
    </location>
</feature>
<comment type="subcellular location">
    <subcellularLocation>
        <location evidence="1">Cell membrane</location>
        <topology evidence="1">Multi-pass membrane protein</topology>
    </subcellularLocation>
</comment>
<dbReference type="PANTHER" id="PTHR30572">
    <property type="entry name" value="MEMBRANE COMPONENT OF TRANSPORTER-RELATED"/>
    <property type="match status" value="1"/>
</dbReference>
<dbReference type="PANTHER" id="PTHR30572:SF18">
    <property type="entry name" value="ABC-TYPE MACROLIDE FAMILY EXPORT SYSTEM PERMEASE COMPONENT 2"/>
    <property type="match status" value="1"/>
</dbReference>
<keyword evidence="3 6" id="KW-0812">Transmembrane</keyword>
<keyword evidence="4 6" id="KW-1133">Transmembrane helix</keyword>